<evidence type="ECO:0000313" key="2">
    <source>
        <dbReference type="Proteomes" id="UP000003423"/>
    </source>
</evidence>
<dbReference type="Proteomes" id="UP000003423">
    <property type="component" value="Unassembled WGS sequence"/>
</dbReference>
<gene>
    <name evidence="1" type="ORF">BD31_I2102</name>
</gene>
<protein>
    <submittedName>
        <fullName evidence="1">Uncharacterized protein</fullName>
    </submittedName>
</protein>
<dbReference type="AlphaFoldDB" id="I3CZS6"/>
<reference evidence="1 2" key="1">
    <citation type="journal article" date="2012" name="J. Bacteriol.">
        <title>Genome sequence of "Candidatus Nitrosopumilus salaria" BD31, an ammonia-oxidizing archaeon from the San Francisco Bay estuary.</title>
        <authorList>
            <person name="Mosier A.C."/>
            <person name="Allen E.E."/>
            <person name="Kim M."/>
            <person name="Ferriera S."/>
            <person name="Francis C.A."/>
        </authorList>
    </citation>
    <scope>NUCLEOTIDE SEQUENCE [LARGE SCALE GENOMIC DNA]</scope>
    <source>
        <strain evidence="1 2">BD31</strain>
    </source>
</reference>
<organism evidence="1 2">
    <name type="scientific">Candidatus Nitrosopumilus salarius BD31</name>
    <dbReference type="NCBI Taxonomy" id="859350"/>
    <lineage>
        <taxon>Archaea</taxon>
        <taxon>Nitrososphaerota</taxon>
        <taxon>Nitrososphaeria</taxon>
        <taxon>Nitrosopumilales</taxon>
        <taxon>Nitrosopumilaceae</taxon>
        <taxon>Nitrosopumilus</taxon>
    </lineage>
</organism>
<proteinExistence type="predicted"/>
<accession>I3CZS6</accession>
<name>I3CZS6_9ARCH</name>
<dbReference type="PATRIC" id="fig|859350.6.peg.1941"/>
<comment type="caution">
    <text evidence="1">The sequence shown here is derived from an EMBL/GenBank/DDBJ whole genome shotgun (WGS) entry which is preliminary data.</text>
</comment>
<evidence type="ECO:0000313" key="1">
    <source>
        <dbReference type="EMBL" id="EIJ64969.1"/>
    </source>
</evidence>
<keyword evidence="2" id="KW-1185">Reference proteome</keyword>
<dbReference type="EMBL" id="AEXL02000163">
    <property type="protein sequence ID" value="EIJ64969.1"/>
    <property type="molecule type" value="Genomic_DNA"/>
</dbReference>
<sequence length="288" mass="30414">MTKTVLLGLTLAAILTMAIAFPAIADAITPIKQTEVKVKKGEISKLRFQLESKVETQPFGGYAILTDAGTAIAITSHAGFYDSEIQGETTPASPVIDFPGPAALCSSLEGCGAEWHVHVVEPAADDRCASNLKVGELTWTDPSDRLNVAGNNLIARGIALGANPYVAALSADGERNFDTGSNPGTEGLAFDLTPIFLDPEDLTSLDAVCIGPKSDSQLLCEDLGDGTRDDALVFIGDHNTGGDFRLDIDEFPYSDYIWNEANTNQDGATNASVVGGVELSNWFANNCN</sequence>